<accession>A0A0F9KTK1</accession>
<proteinExistence type="predicted"/>
<protein>
    <submittedName>
        <fullName evidence="1">Uncharacterized protein</fullName>
    </submittedName>
</protein>
<sequence>MESVNAEQVVLQENTINPFSSRPKYPDFRFQCPSCGSLEVLVAWENENTSLKCKCLDCTKNWFEGVKIL</sequence>
<dbReference type="EMBL" id="LAZR01008539">
    <property type="protein sequence ID" value="KKM78121.1"/>
    <property type="molecule type" value="Genomic_DNA"/>
</dbReference>
<name>A0A0F9KTK1_9ZZZZ</name>
<reference evidence="1" key="1">
    <citation type="journal article" date="2015" name="Nature">
        <title>Complex archaea that bridge the gap between prokaryotes and eukaryotes.</title>
        <authorList>
            <person name="Spang A."/>
            <person name="Saw J.H."/>
            <person name="Jorgensen S.L."/>
            <person name="Zaremba-Niedzwiedzka K."/>
            <person name="Martijn J."/>
            <person name="Lind A.E."/>
            <person name="van Eijk R."/>
            <person name="Schleper C."/>
            <person name="Guy L."/>
            <person name="Ettema T.J."/>
        </authorList>
    </citation>
    <scope>NUCLEOTIDE SEQUENCE</scope>
</reference>
<organism evidence="1">
    <name type="scientific">marine sediment metagenome</name>
    <dbReference type="NCBI Taxonomy" id="412755"/>
    <lineage>
        <taxon>unclassified sequences</taxon>
        <taxon>metagenomes</taxon>
        <taxon>ecological metagenomes</taxon>
    </lineage>
</organism>
<comment type="caution">
    <text evidence="1">The sequence shown here is derived from an EMBL/GenBank/DDBJ whole genome shotgun (WGS) entry which is preliminary data.</text>
</comment>
<gene>
    <name evidence="1" type="ORF">LCGC14_1363100</name>
</gene>
<dbReference type="AlphaFoldDB" id="A0A0F9KTK1"/>
<evidence type="ECO:0000313" key="1">
    <source>
        <dbReference type="EMBL" id="KKM78121.1"/>
    </source>
</evidence>
<dbReference type="SUPFAM" id="SSF57783">
    <property type="entry name" value="Zinc beta-ribbon"/>
    <property type="match status" value="1"/>
</dbReference>